<evidence type="ECO:0000313" key="12">
    <source>
        <dbReference type="Proteomes" id="UP000186136"/>
    </source>
</evidence>
<dbReference type="PROSITE" id="PS50157">
    <property type="entry name" value="ZINC_FINGER_C2H2_2"/>
    <property type="match status" value="2"/>
</dbReference>
<dbReference type="GO" id="GO:0006351">
    <property type="term" value="P:DNA-templated transcription"/>
    <property type="evidence" value="ECO:0007669"/>
    <property type="project" value="InterPro"/>
</dbReference>
<dbReference type="InterPro" id="IPR051059">
    <property type="entry name" value="VerF-like"/>
</dbReference>
<sequence>MLINGESKSNNTKTPELSTESPSSPTDEKSFLDASESKPKGKLRGRKRTLTGPPYLCQFPDCNKSFQRSEHLSRHKLNHNPKKIFSCSHVGCDKTFVRHDLLLRHLKRHENKIQKQKLTSKPSEFLSTVVSNNLRNEHSVKAQHHENLTNTLDLTHKRTQLSAFHDGPVTAKEIVRQHTSQNTLIDSIEAPIIPTGTLPTTDPSVDIHNGNLGNSINNSTAPNLFNWLFPDTNLLSGTERPTHHNAENYIGHSNENNPIQVENFLNSNNVNNNPNVNSPYTNNNNANTNNNNNNNFLFDMKEFNINNDSHNFFIVQDDFSPSSSSTGHFSTTSDHRPASRNDTLNQNRAFENSSSAKNDLHSFQQSQGQQASESSAYQFDEGLLYSLTPKQMKEFEILIPTLKGHVDFTKLKFEKALKTYWNFFHPRFPMLHRPTFDSTDAPLLLLLSMIILGSKLFMCVDNITCPDEKKLVQPKSLADTISEPLRWLLFASPFFQPPAEVWIIQSLLMLEFYEKHCSSRKLHERSHLHHGTTIQLLRRSPTLGGAPTKVNTDTTNEETENWCKWIEIESMKRATFMCFYMDAIDAICMGHQMFIYSHQIQMTMPVADSVWESNFTQFIRNFKREERPRQFLIVLRDIMNGKPTKTNSFGKKILLAGLSAILFQIQQRDLQLFFGLDKFTNTISKNWRDLLTAAFAIWRNDVGSSCCSSKTAIDNLNSLGNSSQFSTSDTRCKCVAYHLAHIYMSISHYDIFIVCGAPWRMNVKPSSIFERNAIKRRVMEWSKTRHCEVSVVQCYLSLFEMFLSPQDSTYEYQYDYLPDADLFFRSYMIGYILLVIWGYLYSKDKFRYIDINHKDNNSGYLYLKKIRTQFTLKSEGILLHTWFANPSGAEFYGDLMRWVNVLNDIEGLENILGLLDMVGKKLASADYTVVREVGKLLLFCKDRTIGSTDKEILEDMYHSD</sequence>
<dbReference type="Gene3D" id="3.30.160.60">
    <property type="entry name" value="Classic Zinc Finger"/>
    <property type="match status" value="2"/>
</dbReference>
<keyword evidence="5" id="KW-0862">Zinc</keyword>
<keyword evidence="12" id="KW-1185">Reference proteome</keyword>
<dbReference type="SUPFAM" id="SSF57667">
    <property type="entry name" value="beta-beta-alpha zinc fingers"/>
    <property type="match status" value="1"/>
</dbReference>
<dbReference type="Pfam" id="PF04082">
    <property type="entry name" value="Fungal_trans"/>
    <property type="match status" value="1"/>
</dbReference>
<dbReference type="EMBL" id="BDGI01000137">
    <property type="protein sequence ID" value="GAV29768.1"/>
    <property type="molecule type" value="Genomic_DNA"/>
</dbReference>
<comment type="subcellular location">
    <subcellularLocation>
        <location evidence="1">Nucleus</location>
    </subcellularLocation>
</comment>
<dbReference type="GO" id="GO:0000785">
    <property type="term" value="C:chromatin"/>
    <property type="evidence" value="ECO:0007669"/>
    <property type="project" value="TreeGrafter"/>
</dbReference>
<protein>
    <recommendedName>
        <fullName evidence="10">C2H2-type domain-containing protein</fullName>
    </recommendedName>
</protein>
<dbReference type="PANTHER" id="PTHR40626:SF11">
    <property type="entry name" value="ZINC FINGER PROTEIN YPR022C"/>
    <property type="match status" value="1"/>
</dbReference>
<evidence type="ECO:0000256" key="8">
    <source>
        <dbReference type="SAM" id="MobiDB-lite"/>
    </source>
</evidence>
<reference evidence="11 12" key="1">
    <citation type="submission" date="2016-08" db="EMBL/GenBank/DDBJ databases">
        <title>Whole genome shotgun sequence of Pichia membranifaciens KS47-1.</title>
        <authorList>
            <person name="Konishi M."/>
            <person name="Ishida M."/>
            <person name="Arakawa T."/>
            <person name="Kato Y."/>
            <person name="Horiuchi J."/>
        </authorList>
    </citation>
    <scope>NUCLEOTIDE SEQUENCE [LARGE SCALE GENOMIC DNA]</scope>
    <source>
        <strain evidence="11 12">KS47-1</strain>
    </source>
</reference>
<dbReference type="InterPro" id="IPR013087">
    <property type="entry name" value="Znf_C2H2_type"/>
</dbReference>
<organism evidence="11 12">
    <name type="scientific">Pichia membranifaciens</name>
    <dbReference type="NCBI Taxonomy" id="4926"/>
    <lineage>
        <taxon>Eukaryota</taxon>
        <taxon>Fungi</taxon>
        <taxon>Dikarya</taxon>
        <taxon>Ascomycota</taxon>
        <taxon>Saccharomycotina</taxon>
        <taxon>Pichiomycetes</taxon>
        <taxon>Pichiales</taxon>
        <taxon>Pichiaceae</taxon>
        <taxon>Pichia</taxon>
    </lineage>
</organism>
<gene>
    <name evidence="11" type="ORF">PMKS-003270</name>
</gene>
<comment type="caution">
    <text evidence="11">The sequence shown here is derived from an EMBL/GenBank/DDBJ whole genome shotgun (WGS) entry which is preliminary data.</text>
</comment>
<dbReference type="GO" id="GO:0000981">
    <property type="term" value="F:DNA-binding transcription factor activity, RNA polymerase II-specific"/>
    <property type="evidence" value="ECO:0007669"/>
    <property type="project" value="InterPro"/>
</dbReference>
<keyword evidence="9" id="KW-0472">Membrane</keyword>
<dbReference type="InterPro" id="IPR036236">
    <property type="entry name" value="Znf_C2H2_sf"/>
</dbReference>
<evidence type="ECO:0000256" key="5">
    <source>
        <dbReference type="ARBA" id="ARBA00022833"/>
    </source>
</evidence>
<evidence type="ECO:0000259" key="10">
    <source>
        <dbReference type="PROSITE" id="PS50157"/>
    </source>
</evidence>
<keyword evidence="2" id="KW-0479">Metal-binding</keyword>
<evidence type="ECO:0000256" key="9">
    <source>
        <dbReference type="SAM" id="Phobius"/>
    </source>
</evidence>
<feature type="domain" description="C2H2-type" evidence="10">
    <location>
        <begin position="55"/>
        <end position="84"/>
    </location>
</feature>
<dbReference type="PANTHER" id="PTHR40626">
    <property type="entry name" value="MIP31509P"/>
    <property type="match status" value="1"/>
</dbReference>
<feature type="compositionally biased region" description="Basic residues" evidence="8">
    <location>
        <begin position="40"/>
        <end position="49"/>
    </location>
</feature>
<feature type="region of interest" description="Disordered" evidence="8">
    <location>
        <begin position="271"/>
        <end position="292"/>
    </location>
</feature>
<feature type="transmembrane region" description="Helical" evidence="9">
    <location>
        <begin position="823"/>
        <end position="841"/>
    </location>
</feature>
<evidence type="ECO:0000313" key="11">
    <source>
        <dbReference type="EMBL" id="GAV29768.1"/>
    </source>
</evidence>
<feature type="domain" description="C2H2-type" evidence="10">
    <location>
        <begin position="85"/>
        <end position="114"/>
    </location>
</feature>
<evidence type="ECO:0000256" key="6">
    <source>
        <dbReference type="ARBA" id="ARBA00023242"/>
    </source>
</evidence>
<dbReference type="GO" id="GO:0008270">
    <property type="term" value="F:zinc ion binding"/>
    <property type="evidence" value="ECO:0007669"/>
    <property type="project" value="UniProtKB-KW"/>
</dbReference>
<evidence type="ECO:0000256" key="1">
    <source>
        <dbReference type="ARBA" id="ARBA00004123"/>
    </source>
</evidence>
<keyword evidence="3" id="KW-0677">Repeat</keyword>
<dbReference type="GO" id="GO:0005634">
    <property type="term" value="C:nucleus"/>
    <property type="evidence" value="ECO:0007669"/>
    <property type="project" value="UniProtKB-SubCell"/>
</dbReference>
<proteinExistence type="predicted"/>
<dbReference type="CDD" id="cd12148">
    <property type="entry name" value="fungal_TF_MHR"/>
    <property type="match status" value="1"/>
</dbReference>
<feature type="region of interest" description="Disordered" evidence="8">
    <location>
        <begin position="1"/>
        <end position="50"/>
    </location>
</feature>
<dbReference type="OrthoDB" id="1405595at2759"/>
<dbReference type="InterPro" id="IPR007219">
    <property type="entry name" value="XnlR_reg_dom"/>
</dbReference>
<keyword evidence="9" id="KW-1133">Transmembrane helix</keyword>
<dbReference type="Pfam" id="PF00096">
    <property type="entry name" value="zf-C2H2"/>
    <property type="match status" value="1"/>
</dbReference>
<dbReference type="Proteomes" id="UP000186136">
    <property type="component" value="Unassembled WGS sequence"/>
</dbReference>
<evidence type="ECO:0000256" key="2">
    <source>
        <dbReference type="ARBA" id="ARBA00022723"/>
    </source>
</evidence>
<evidence type="ECO:0000256" key="3">
    <source>
        <dbReference type="ARBA" id="ARBA00022737"/>
    </source>
</evidence>
<keyword evidence="4 7" id="KW-0863">Zinc-finger</keyword>
<keyword evidence="9" id="KW-0812">Transmembrane</keyword>
<evidence type="ECO:0000256" key="4">
    <source>
        <dbReference type="ARBA" id="ARBA00022771"/>
    </source>
</evidence>
<dbReference type="SMART" id="SM00355">
    <property type="entry name" value="ZnF_C2H2"/>
    <property type="match status" value="2"/>
</dbReference>
<dbReference type="AlphaFoldDB" id="A0A1Q2YJN6"/>
<dbReference type="GO" id="GO:0000978">
    <property type="term" value="F:RNA polymerase II cis-regulatory region sequence-specific DNA binding"/>
    <property type="evidence" value="ECO:0007669"/>
    <property type="project" value="InterPro"/>
</dbReference>
<keyword evidence="6" id="KW-0539">Nucleus</keyword>
<dbReference type="PROSITE" id="PS00028">
    <property type="entry name" value="ZINC_FINGER_C2H2_1"/>
    <property type="match status" value="2"/>
</dbReference>
<evidence type="ECO:0000256" key="7">
    <source>
        <dbReference type="PROSITE-ProRule" id="PRU00042"/>
    </source>
</evidence>
<feature type="compositionally biased region" description="Polar residues" evidence="8">
    <location>
        <begin position="1"/>
        <end position="11"/>
    </location>
</feature>
<feature type="compositionally biased region" description="Low complexity" evidence="8">
    <location>
        <begin position="12"/>
        <end position="25"/>
    </location>
</feature>
<accession>A0A1Q2YJN6</accession>
<name>A0A1Q2YJN6_9ASCO</name>
<feature type="compositionally biased region" description="Basic and acidic residues" evidence="8">
    <location>
        <begin position="26"/>
        <end position="39"/>
    </location>
</feature>